<evidence type="ECO:0000259" key="1">
    <source>
        <dbReference type="PROSITE" id="PS51352"/>
    </source>
</evidence>
<sequence length="157" mass="17200">MLTPGTLAPEMEFEDTDGQVRRLSDYRSVHSALLYFMRSTSCPICNRHVRDLVARRNEFDTDNIGVLIVVPEGRDAGSAWKTEHGIPFPVLVGSTGTPHESVGLTRKVFGSMQQSGTILVDPDGIIRHAHGATLPTNSYDKKGIIAAIHSMRSRTSP</sequence>
<proteinExistence type="predicted"/>
<comment type="caution">
    <text evidence="2">The sequence shown here is derived from an EMBL/GenBank/DDBJ whole genome shotgun (WGS) entry which is preliminary data.</text>
</comment>
<feature type="domain" description="Thioredoxin" evidence="1">
    <location>
        <begin position="2"/>
        <end position="153"/>
    </location>
</feature>
<dbReference type="GO" id="GO:0016491">
    <property type="term" value="F:oxidoreductase activity"/>
    <property type="evidence" value="ECO:0007669"/>
    <property type="project" value="InterPro"/>
</dbReference>
<reference evidence="2 3" key="1">
    <citation type="journal article" date="2016" name="Antonie Van Leeuwenhoek">
        <title>Nocardia donostiensis sp. nov., isolated from human respiratory specimens.</title>
        <authorList>
            <person name="Ercibengoa M."/>
            <person name="Bell M."/>
            <person name="Marimon J.M."/>
            <person name="Humrighouse B."/>
            <person name="Klenk H.P."/>
            <person name="Potter G."/>
            <person name="Perez-Trallero E."/>
        </authorList>
    </citation>
    <scope>NUCLEOTIDE SEQUENCE [LARGE SCALE GENOMIC DNA]</scope>
    <source>
        <strain evidence="2 3">X1655</strain>
    </source>
</reference>
<dbReference type="EMBL" id="MUMY01000035">
    <property type="protein sequence ID" value="ONM46030.1"/>
    <property type="molecule type" value="Genomic_DNA"/>
</dbReference>
<accession>A0A1W0B5R0</accession>
<dbReference type="RefSeq" id="WP_077121762.1">
    <property type="nucleotide sequence ID" value="NZ_MUKP01000052.1"/>
</dbReference>
<dbReference type="Proteomes" id="UP000188836">
    <property type="component" value="Unassembled WGS sequence"/>
</dbReference>
<organism evidence="2 3">
    <name type="scientific">Nocardia donostiensis</name>
    <dbReference type="NCBI Taxonomy" id="1538463"/>
    <lineage>
        <taxon>Bacteria</taxon>
        <taxon>Bacillati</taxon>
        <taxon>Actinomycetota</taxon>
        <taxon>Actinomycetes</taxon>
        <taxon>Mycobacteriales</taxon>
        <taxon>Nocardiaceae</taxon>
        <taxon>Nocardia</taxon>
    </lineage>
</organism>
<dbReference type="Gene3D" id="3.40.30.10">
    <property type="entry name" value="Glutaredoxin"/>
    <property type="match status" value="1"/>
</dbReference>
<dbReference type="GO" id="GO:0016209">
    <property type="term" value="F:antioxidant activity"/>
    <property type="evidence" value="ECO:0007669"/>
    <property type="project" value="InterPro"/>
</dbReference>
<dbReference type="PROSITE" id="PS51352">
    <property type="entry name" value="THIOREDOXIN_2"/>
    <property type="match status" value="1"/>
</dbReference>
<protein>
    <submittedName>
        <fullName evidence="2">Peroxiredoxin</fullName>
    </submittedName>
</protein>
<evidence type="ECO:0000313" key="3">
    <source>
        <dbReference type="Proteomes" id="UP000188836"/>
    </source>
</evidence>
<keyword evidence="3" id="KW-1185">Reference proteome</keyword>
<evidence type="ECO:0000313" key="2">
    <source>
        <dbReference type="EMBL" id="ONM46030.1"/>
    </source>
</evidence>
<gene>
    <name evidence="2" type="ORF">B0T46_25150</name>
</gene>
<dbReference type="STRING" id="1538463.B0T36_22905"/>
<dbReference type="InterPro" id="IPR036249">
    <property type="entry name" value="Thioredoxin-like_sf"/>
</dbReference>
<dbReference type="OrthoDB" id="9809746at2"/>
<dbReference type="AlphaFoldDB" id="A0A1W0B5R0"/>
<name>A0A1W0B5R0_9NOCA</name>
<dbReference type="InterPro" id="IPR000866">
    <property type="entry name" value="AhpC/TSA"/>
</dbReference>
<dbReference type="Pfam" id="PF00578">
    <property type="entry name" value="AhpC-TSA"/>
    <property type="match status" value="1"/>
</dbReference>
<dbReference type="SUPFAM" id="SSF52833">
    <property type="entry name" value="Thioredoxin-like"/>
    <property type="match status" value="1"/>
</dbReference>
<dbReference type="InterPro" id="IPR013766">
    <property type="entry name" value="Thioredoxin_domain"/>
</dbReference>